<organism evidence="4 7">
    <name type="scientific">Bacteroides uniformis</name>
    <dbReference type="NCBI Taxonomy" id="820"/>
    <lineage>
        <taxon>Bacteria</taxon>
        <taxon>Pseudomonadati</taxon>
        <taxon>Bacteroidota</taxon>
        <taxon>Bacteroidia</taxon>
        <taxon>Bacteroidales</taxon>
        <taxon>Bacteroidaceae</taxon>
        <taxon>Bacteroides</taxon>
    </lineage>
</organism>
<dbReference type="InterPro" id="IPR029044">
    <property type="entry name" value="Nucleotide-diphossugar_trans"/>
</dbReference>
<dbReference type="RefSeq" id="WP_057087920.1">
    <property type="nucleotide sequence ID" value="NZ_BQNL01000001.1"/>
</dbReference>
<reference evidence="5" key="3">
    <citation type="submission" date="2022-01" db="EMBL/GenBank/DDBJ databases">
        <title>Novel bile acid biosynthetic pathways are enriched in the microbiome of centenarians.</title>
        <authorList>
            <person name="Sato Y."/>
            <person name="Atarashi K."/>
            <person name="Plichta R.D."/>
            <person name="Arai Y."/>
            <person name="Sasajima S."/>
            <person name="Kearney M.S."/>
            <person name="Suda W."/>
            <person name="Takeshita K."/>
            <person name="Sasaki T."/>
            <person name="Okamoto S."/>
            <person name="Skelly N.A."/>
            <person name="Okamura Y."/>
            <person name="Vlamakis H."/>
            <person name="Li Y."/>
            <person name="Tanoue T."/>
            <person name="Takei H."/>
            <person name="Nittono H."/>
            <person name="Narushima S."/>
            <person name="Irie J."/>
            <person name="Itoh H."/>
            <person name="Moriya K."/>
            <person name="Sugiura Y."/>
            <person name="Suematsu M."/>
            <person name="Moritoki N."/>
            <person name="Shibata S."/>
            <person name="Littman R.D."/>
            <person name="Fischbach A.M."/>
            <person name="Uwamino Y."/>
            <person name="Inoue T."/>
            <person name="Honda A."/>
            <person name="Hattori M."/>
            <person name="Murai T."/>
            <person name="Xavier J.R."/>
            <person name="Hirose N."/>
            <person name="Honda K."/>
        </authorList>
    </citation>
    <scope>NUCLEOTIDE SEQUENCE</scope>
    <source>
        <strain evidence="5">CE91-St12</strain>
    </source>
</reference>
<evidence type="ECO:0000313" key="5">
    <source>
        <dbReference type="EMBL" id="GKH14286.1"/>
    </source>
</evidence>
<dbReference type="CDD" id="cd00761">
    <property type="entry name" value="Glyco_tranf_GTA_type"/>
    <property type="match status" value="1"/>
</dbReference>
<dbReference type="GO" id="GO:0016758">
    <property type="term" value="F:hexosyltransferase activity"/>
    <property type="evidence" value="ECO:0007669"/>
    <property type="project" value="UniProtKB-ARBA"/>
</dbReference>
<feature type="domain" description="Glycosyltransferase 2-like" evidence="3">
    <location>
        <begin position="4"/>
        <end position="169"/>
    </location>
</feature>
<evidence type="ECO:0000256" key="1">
    <source>
        <dbReference type="ARBA" id="ARBA00022676"/>
    </source>
</evidence>
<dbReference type="PANTHER" id="PTHR22916:SF51">
    <property type="entry name" value="GLYCOSYLTRANSFERASE EPSH-RELATED"/>
    <property type="match status" value="1"/>
</dbReference>
<name>A0A174FFI6_BACUN</name>
<dbReference type="Pfam" id="PF00535">
    <property type="entry name" value="Glycos_transf_2"/>
    <property type="match status" value="1"/>
</dbReference>
<dbReference type="Proteomes" id="UP000095419">
    <property type="component" value="Unassembled WGS sequence"/>
</dbReference>
<evidence type="ECO:0000313" key="4">
    <source>
        <dbReference type="EMBL" id="CUO47698.1"/>
    </source>
</evidence>
<keyword evidence="2 4" id="KW-0808">Transferase</keyword>
<dbReference type="Proteomes" id="UP000260874">
    <property type="component" value="Unassembled WGS sequence"/>
</dbReference>
<dbReference type="InterPro" id="IPR001173">
    <property type="entry name" value="Glyco_trans_2-like"/>
</dbReference>
<dbReference type="SUPFAM" id="SSF53448">
    <property type="entry name" value="Nucleotide-diphospho-sugar transferases"/>
    <property type="match status" value="1"/>
</dbReference>
<dbReference type="Proteomes" id="UP001055048">
    <property type="component" value="Unassembled WGS sequence"/>
</dbReference>
<dbReference type="AlphaFoldDB" id="A0A174FFI6"/>
<dbReference type="EMBL" id="CYZF01000004">
    <property type="protein sequence ID" value="CUO47698.1"/>
    <property type="molecule type" value="Genomic_DNA"/>
</dbReference>
<evidence type="ECO:0000259" key="3">
    <source>
        <dbReference type="Pfam" id="PF00535"/>
    </source>
</evidence>
<reference evidence="4 7" key="1">
    <citation type="submission" date="2015-09" db="EMBL/GenBank/DDBJ databases">
        <authorList>
            <consortium name="Pathogen Informatics"/>
        </authorList>
    </citation>
    <scope>NUCLEOTIDE SEQUENCE [LARGE SCALE GENOMIC DNA]</scope>
    <source>
        <strain evidence="4 7">2789STDY5608791</strain>
    </source>
</reference>
<evidence type="ECO:0000313" key="6">
    <source>
        <dbReference type="EMBL" id="RGK80552.1"/>
    </source>
</evidence>
<gene>
    <name evidence="4" type="primary">kfoC_2</name>
    <name evidence="5" type="ORF">CE91St12_24960</name>
    <name evidence="6" type="ORF">DXC91_19355</name>
    <name evidence="4" type="ORF">ERS417307_01802</name>
</gene>
<evidence type="ECO:0000313" key="7">
    <source>
        <dbReference type="Proteomes" id="UP000095419"/>
    </source>
</evidence>
<evidence type="ECO:0000256" key="2">
    <source>
        <dbReference type="ARBA" id="ARBA00022679"/>
    </source>
</evidence>
<evidence type="ECO:0000313" key="8">
    <source>
        <dbReference type="Proteomes" id="UP000260874"/>
    </source>
</evidence>
<reference evidence="6 8" key="2">
    <citation type="submission" date="2018-08" db="EMBL/GenBank/DDBJ databases">
        <title>A genome reference for cultivated species of the human gut microbiota.</title>
        <authorList>
            <person name="Zou Y."/>
            <person name="Xue W."/>
            <person name="Luo G."/>
        </authorList>
    </citation>
    <scope>NUCLEOTIDE SEQUENCE [LARGE SCALE GENOMIC DNA]</scope>
    <source>
        <strain evidence="6 8">TF09-22</strain>
    </source>
</reference>
<dbReference type="Gene3D" id="3.90.550.10">
    <property type="entry name" value="Spore Coat Polysaccharide Biosynthesis Protein SpsA, Chain A"/>
    <property type="match status" value="1"/>
</dbReference>
<sequence>MKVSVIVPVYNMEITVSRCLDSIVGQDYKDFEVILINDGSNDKSPEICKDYVRRYGNIRYFSRENKGLPYTIKEGLDHSISDFVTFVDSDDYVEPNLLSTLVKAQKEVNADIVQSGIAYIGVDGSLKSEFKMKNSLITDKSKIFHAYFIEKSVNNTMASALFRKKLFEDIPFSQDLLSIDIQVMPLVLTKFSVFRQIEDVLYNAVQYPNSVSRGARIDKMYEDRTKRNILLESFFSQHAPELGDYMLYRKSMDSLFLYDKIRTSGDDIEENILKKIKEECRQCFRTYYPKLLNSNLYIQFDKKDKIKLKLFSISPQLYICIMGLYEKWMNRNTNY</sequence>
<dbReference type="PANTHER" id="PTHR22916">
    <property type="entry name" value="GLYCOSYLTRANSFERASE"/>
    <property type="match status" value="1"/>
</dbReference>
<dbReference type="EMBL" id="QSRB01000024">
    <property type="protein sequence ID" value="RGK80552.1"/>
    <property type="molecule type" value="Genomic_DNA"/>
</dbReference>
<accession>A0A174FFI6</accession>
<keyword evidence="1" id="KW-0328">Glycosyltransferase</keyword>
<proteinExistence type="predicted"/>
<dbReference type="EMBL" id="BQNL01000001">
    <property type="protein sequence ID" value="GKH14286.1"/>
    <property type="molecule type" value="Genomic_DNA"/>
</dbReference>
<protein>
    <submittedName>
        <fullName evidence="4">Glycosyl transferase family protein</fullName>
    </submittedName>
    <submittedName>
        <fullName evidence="6">Glycosyltransferase family 2 protein</fullName>
    </submittedName>
</protein>